<dbReference type="Gene3D" id="1.25.10.10">
    <property type="entry name" value="Leucine-rich Repeat Variant"/>
    <property type="match status" value="1"/>
</dbReference>
<evidence type="ECO:0000256" key="1">
    <source>
        <dbReference type="SAM" id="SignalP"/>
    </source>
</evidence>
<protein>
    <recommendedName>
        <fullName evidence="7">AP-5 complex subunit beta-1</fullName>
    </recommendedName>
</protein>
<dbReference type="EMBL" id="CAUJNA010003614">
    <property type="protein sequence ID" value="CAJ1406039.1"/>
    <property type="molecule type" value="Genomic_DNA"/>
</dbReference>
<dbReference type="InterPro" id="IPR011989">
    <property type="entry name" value="ARM-like"/>
</dbReference>
<dbReference type="Pfam" id="PF21588">
    <property type="entry name" value="AP5B1_middle"/>
    <property type="match status" value="1"/>
</dbReference>
<dbReference type="InterPro" id="IPR048980">
    <property type="entry name" value="AP5B1_barrel"/>
</dbReference>
<evidence type="ECO:0000313" key="6">
    <source>
        <dbReference type="Proteomes" id="UP001178507"/>
    </source>
</evidence>
<dbReference type="GO" id="GO:0030119">
    <property type="term" value="C:AP-type membrane coat adaptor complex"/>
    <property type="evidence" value="ECO:0007669"/>
    <property type="project" value="TreeGrafter"/>
</dbReference>
<dbReference type="SUPFAM" id="SSF48371">
    <property type="entry name" value="ARM repeat"/>
    <property type="match status" value="1"/>
</dbReference>
<feature type="domain" description="AP5B1 C-terminal" evidence="4">
    <location>
        <begin position="588"/>
        <end position="630"/>
    </location>
</feature>
<comment type="caution">
    <text evidence="5">The sequence shown here is derived from an EMBL/GenBank/DDBJ whole genome shotgun (WGS) entry which is preliminary data.</text>
</comment>
<feature type="domain" description="AP-5 complex subunit beta-1 beta-barrel" evidence="3">
    <location>
        <begin position="401"/>
        <end position="468"/>
    </location>
</feature>
<dbReference type="InterPro" id="IPR016024">
    <property type="entry name" value="ARM-type_fold"/>
</dbReference>
<dbReference type="Proteomes" id="UP001178507">
    <property type="component" value="Unassembled WGS sequence"/>
</dbReference>
<evidence type="ECO:0000259" key="4">
    <source>
        <dbReference type="Pfam" id="PF21590"/>
    </source>
</evidence>
<evidence type="ECO:0000313" key="5">
    <source>
        <dbReference type="EMBL" id="CAJ1406039.1"/>
    </source>
</evidence>
<feature type="chain" id="PRO_5041467780" description="AP-5 complex subunit beta-1" evidence="1">
    <location>
        <begin position="20"/>
        <end position="1013"/>
    </location>
</feature>
<feature type="signal peptide" evidence="1">
    <location>
        <begin position="1"/>
        <end position="19"/>
    </location>
</feature>
<dbReference type="InterPro" id="IPR048981">
    <property type="entry name" value="AP5B1_C"/>
</dbReference>
<organism evidence="5 6">
    <name type="scientific">Effrenium voratum</name>
    <dbReference type="NCBI Taxonomy" id="2562239"/>
    <lineage>
        <taxon>Eukaryota</taxon>
        <taxon>Sar</taxon>
        <taxon>Alveolata</taxon>
        <taxon>Dinophyceae</taxon>
        <taxon>Suessiales</taxon>
        <taxon>Symbiodiniaceae</taxon>
        <taxon>Effrenium</taxon>
    </lineage>
</organism>
<keyword evidence="6" id="KW-1185">Reference proteome</keyword>
<dbReference type="PANTHER" id="PTHR34033">
    <property type="entry name" value="AP-5 COMPLEX SUBUNIT BETA-1"/>
    <property type="match status" value="1"/>
</dbReference>
<feature type="domain" description="AP5B1 middle" evidence="2">
    <location>
        <begin position="63"/>
        <end position="250"/>
    </location>
</feature>
<reference evidence="5" key="1">
    <citation type="submission" date="2023-08" db="EMBL/GenBank/DDBJ databases">
        <authorList>
            <person name="Chen Y."/>
            <person name="Shah S."/>
            <person name="Dougan E. K."/>
            <person name="Thang M."/>
            <person name="Chan C."/>
        </authorList>
    </citation>
    <scope>NUCLEOTIDE SEQUENCE</scope>
</reference>
<accession>A0AA36NGU3</accession>
<dbReference type="GO" id="GO:0016197">
    <property type="term" value="P:endosomal transport"/>
    <property type="evidence" value="ECO:0007669"/>
    <property type="project" value="InterPro"/>
</dbReference>
<evidence type="ECO:0008006" key="7">
    <source>
        <dbReference type="Google" id="ProtNLM"/>
    </source>
</evidence>
<dbReference type="PANTHER" id="PTHR34033:SF1">
    <property type="entry name" value="AP-5 COMPLEX SUBUNIT BETA-1"/>
    <property type="match status" value="1"/>
</dbReference>
<sequence length="1013" mass="115044">MEPCFRLLSVSWLTALSAAQSFDLLWARVQELCPRWHDPLELKEMKLQALLYCFKISKVLPKNLLIVLESLSEFKHCQRPVGAHAVVFRFLLRVLIDFPSEMDRLEVPQALCDMLRSHLFLLPSVLALKQRVNSQAVQYKLLHSLGHFVSRLEPPSRIQRYFGLLVILSETQWLDPSYVLTALHRLVFCPSCLTWEAGMRVLITCRRIILSHPQAVIYQPMLRLLQHLATYQSDVDLRDRALLYMRLLSHSGPAALGALFNPHPGNMQRMTQMLSPVLPRTVRLLHGPVPFLRLVKSPQERRRLGLMDRQTAVFVLPGTEGACLGDWEKRWGDPGADHQFPKEWLQCAEPSADGQGFSWVLGEYQKLLQASPSSIRLPFTLQYEPAADMVSEDGWLECPKQLFSLELTFSSSEHYLPIEPIRIPFIASDGLVEDEDEGIGFPCLNKLLLQLRPLSPVPTSFGVNIAFNDSLSQMYLGQLEAFEVAFQDLFLPVRLPPAFWAPLFESLWESLAEPCWSVKVLDLERDVVKQLTQTQLGPFVVPSEVHVPDEDFDFEQEEYFERWNALPDGEVDLPEEEEDVVVQVDTIFAILFVPPCYHLLMRFAISSHTTIVRILTDRFQLLSYMDSFFLSWSLELNVADVAKQAKKLAQADEGVKLLQQGEVLFPGRKLLELKDGCKHLDLQVMYSAGERRRMCSWCRQKSTSSDSNVCSRSEFDDYYQIPRIMTKCPKRSAHWVCREHLDEEGHICPSCQESVDIETCSWTSCVARSSACMGPVSSDAMATEDFLEHLLPKKTELLVRIAEVGNGKTAKSALKECIDVLGAAALTYECKAEVGGFRAVVKLSMAGKEGLEWRGPPEGRKQEAEQAVALRALDEMKRMLLGRDGPAAGRMQEAENAFAPRVLDEMKGMLLGEEAASLRTHSRAAPSMTPDEHCQTPMRQEHAGDWQAFCERFDLSSDVTAIFKEQRLRTPGELLELSREDIDILCKELPVGDRPRLREAVRRLRQAKYSECN</sequence>
<evidence type="ECO:0000259" key="3">
    <source>
        <dbReference type="Pfam" id="PF21589"/>
    </source>
</evidence>
<name>A0AA36NGU3_9DINO</name>
<proteinExistence type="predicted"/>
<keyword evidence="1" id="KW-0732">Signal</keyword>
<dbReference type="Pfam" id="PF21590">
    <property type="entry name" value="AP5B1_C"/>
    <property type="match status" value="1"/>
</dbReference>
<dbReference type="InterPro" id="IPR048979">
    <property type="entry name" value="AP5B1_middle"/>
</dbReference>
<dbReference type="InterPro" id="IPR038741">
    <property type="entry name" value="AP5B1"/>
</dbReference>
<gene>
    <name evidence="5" type="ORF">EVOR1521_LOCUS28102</name>
</gene>
<evidence type="ECO:0000259" key="2">
    <source>
        <dbReference type="Pfam" id="PF21588"/>
    </source>
</evidence>
<dbReference type="Pfam" id="PF21589">
    <property type="entry name" value="AP5B1_barrel"/>
    <property type="match status" value="1"/>
</dbReference>
<dbReference type="AlphaFoldDB" id="A0AA36NGU3"/>